<organism evidence="1 2">
    <name type="scientific">Leptospira noguchii</name>
    <dbReference type="NCBI Taxonomy" id="28182"/>
    <lineage>
        <taxon>Bacteria</taxon>
        <taxon>Pseudomonadati</taxon>
        <taxon>Spirochaetota</taxon>
        <taxon>Spirochaetia</taxon>
        <taxon>Leptospirales</taxon>
        <taxon>Leptospiraceae</taxon>
        <taxon>Leptospira</taxon>
    </lineage>
</organism>
<reference evidence="1 2" key="1">
    <citation type="submission" date="2013-01" db="EMBL/GenBank/DDBJ databases">
        <authorList>
            <person name="Harkins D.M."/>
            <person name="Durkin A.S."/>
            <person name="Brinkac L.M."/>
            <person name="Haft D.H."/>
            <person name="Selengut J.D."/>
            <person name="Sanka R."/>
            <person name="DePew J."/>
            <person name="Purushe J."/>
            <person name="Matthias M.A."/>
            <person name="Vinetz J.M."/>
            <person name="Sutton G.G."/>
            <person name="Nierman W.C."/>
            <person name="Fouts D.E."/>
        </authorList>
    </citation>
    <scope>NUCLEOTIDE SEQUENCE [LARGE SCALE GENOMIC DNA]</scope>
    <source>
        <strain evidence="1 2">HAI1536</strain>
    </source>
</reference>
<evidence type="ECO:0000313" key="1">
    <source>
        <dbReference type="EMBL" id="EMO53982.1"/>
    </source>
</evidence>
<protein>
    <submittedName>
        <fullName evidence="1">Uncharacterized protein</fullName>
    </submittedName>
</protein>
<name>M6V993_9LEPT</name>
<dbReference type="Proteomes" id="UP000012112">
    <property type="component" value="Unassembled WGS sequence"/>
</dbReference>
<dbReference type="AlphaFoldDB" id="M6V993"/>
<evidence type="ECO:0000313" key="2">
    <source>
        <dbReference type="Proteomes" id="UP000012112"/>
    </source>
</evidence>
<accession>M6V993</accession>
<dbReference type="EMBL" id="AKWD02000031">
    <property type="protein sequence ID" value="EMO53982.1"/>
    <property type="molecule type" value="Genomic_DNA"/>
</dbReference>
<comment type="caution">
    <text evidence="1">The sequence shown here is derived from an EMBL/GenBank/DDBJ whole genome shotgun (WGS) entry which is preliminary data.</text>
</comment>
<gene>
    <name evidence="1" type="ORF">LEP1GSC172_3975</name>
</gene>
<proteinExistence type="predicted"/>
<sequence>MSFILQILDKQFLLRNLYHSKVMILKTNFCIKSLFGDQLTTNVS</sequence>